<dbReference type="InterPro" id="IPR036465">
    <property type="entry name" value="vWFA_dom_sf"/>
</dbReference>
<proteinExistence type="predicted"/>
<dbReference type="Proteomes" id="UP000602905">
    <property type="component" value="Unassembled WGS sequence"/>
</dbReference>
<dbReference type="PANTHER" id="PTHR22796:SF1">
    <property type="entry name" value="VWFA DOMAIN-CONTAINING PROTEIN"/>
    <property type="match status" value="1"/>
</dbReference>
<dbReference type="Pfam" id="PF02263">
    <property type="entry name" value="GBP"/>
    <property type="match status" value="1"/>
</dbReference>
<evidence type="ECO:0000313" key="4">
    <source>
        <dbReference type="Proteomes" id="UP000602905"/>
    </source>
</evidence>
<comment type="caution">
    <text evidence="3">The sequence shown here is derived from an EMBL/GenBank/DDBJ whole genome shotgun (WGS) entry which is preliminary data.</text>
</comment>
<feature type="compositionally biased region" description="Polar residues" evidence="1">
    <location>
        <begin position="67"/>
        <end position="84"/>
    </location>
</feature>
<dbReference type="InterPro" id="IPR015894">
    <property type="entry name" value="Guanylate-bd_N"/>
</dbReference>
<dbReference type="InterPro" id="IPR027417">
    <property type="entry name" value="P-loop_NTPase"/>
</dbReference>
<dbReference type="EMBL" id="JACYCD010000635">
    <property type="protein sequence ID" value="KAF8690056.1"/>
    <property type="molecule type" value="Genomic_DNA"/>
</dbReference>
<feature type="region of interest" description="Disordered" evidence="1">
    <location>
        <begin position="1"/>
        <end position="129"/>
    </location>
</feature>
<feature type="region of interest" description="Disordered" evidence="1">
    <location>
        <begin position="630"/>
        <end position="666"/>
    </location>
</feature>
<protein>
    <recommendedName>
        <fullName evidence="2">VWFA domain-containing protein</fullName>
    </recommendedName>
</protein>
<dbReference type="CDD" id="cd00198">
    <property type="entry name" value="vWFA"/>
    <property type="match status" value="1"/>
</dbReference>
<dbReference type="InterPro" id="IPR002035">
    <property type="entry name" value="VWF_A"/>
</dbReference>
<dbReference type="GO" id="GO:0005525">
    <property type="term" value="F:GTP binding"/>
    <property type="evidence" value="ECO:0007669"/>
    <property type="project" value="InterPro"/>
</dbReference>
<gene>
    <name evidence="3" type="ORF">RHS03_09008</name>
</gene>
<dbReference type="SUPFAM" id="SSF53300">
    <property type="entry name" value="vWA-like"/>
    <property type="match status" value="1"/>
</dbReference>
<dbReference type="PANTHER" id="PTHR22796">
    <property type="entry name" value="URG4-RELATED"/>
    <property type="match status" value="1"/>
</dbReference>
<evidence type="ECO:0000259" key="2">
    <source>
        <dbReference type="PROSITE" id="PS50234"/>
    </source>
</evidence>
<dbReference type="Pfam" id="PF13519">
    <property type="entry name" value="VWA_2"/>
    <property type="match status" value="1"/>
</dbReference>
<reference evidence="3" key="1">
    <citation type="submission" date="2020-09" db="EMBL/GenBank/DDBJ databases">
        <title>Comparative genome analyses of four rice-infecting Rhizoctonia solani isolates reveal extensive enrichment of homogalacturonan modification genes.</title>
        <authorList>
            <person name="Lee D.-Y."/>
            <person name="Jeon J."/>
            <person name="Kim K.-T."/>
            <person name="Cheong K."/>
            <person name="Song H."/>
            <person name="Choi G."/>
            <person name="Ko J."/>
            <person name="Opiyo S.O."/>
            <person name="Zuo S."/>
            <person name="Madhav S."/>
            <person name="Lee Y.-H."/>
            <person name="Wang G.-L."/>
        </authorList>
    </citation>
    <scope>NUCLEOTIDE SEQUENCE</scope>
    <source>
        <strain evidence="3">AG1-IA WGL</strain>
    </source>
</reference>
<feature type="non-terminal residue" evidence="3">
    <location>
        <position position="2280"/>
    </location>
</feature>
<dbReference type="OrthoDB" id="2343366at2759"/>
<feature type="domain" description="VWFA" evidence="2">
    <location>
        <begin position="2039"/>
        <end position="2247"/>
    </location>
</feature>
<evidence type="ECO:0000313" key="3">
    <source>
        <dbReference type="EMBL" id="KAF8690056.1"/>
    </source>
</evidence>
<dbReference type="Gene3D" id="3.40.50.410">
    <property type="entry name" value="von Willebrand factor, type A domain"/>
    <property type="match status" value="1"/>
</dbReference>
<dbReference type="SMART" id="SM00327">
    <property type="entry name" value="VWA"/>
    <property type="match status" value="1"/>
</dbReference>
<dbReference type="PROSITE" id="PS50234">
    <property type="entry name" value="VWFA"/>
    <property type="match status" value="1"/>
</dbReference>
<dbReference type="SUPFAM" id="SSF52540">
    <property type="entry name" value="P-loop containing nucleoside triphosphate hydrolases"/>
    <property type="match status" value="1"/>
</dbReference>
<accession>A0A8H7HHT4</accession>
<dbReference type="Gene3D" id="3.40.50.300">
    <property type="entry name" value="P-loop containing nucleotide triphosphate hydrolases"/>
    <property type="match status" value="1"/>
</dbReference>
<organism evidence="3 4">
    <name type="scientific">Rhizoctonia solani</name>
    <dbReference type="NCBI Taxonomy" id="456999"/>
    <lineage>
        <taxon>Eukaryota</taxon>
        <taxon>Fungi</taxon>
        <taxon>Dikarya</taxon>
        <taxon>Basidiomycota</taxon>
        <taxon>Agaricomycotina</taxon>
        <taxon>Agaricomycetes</taxon>
        <taxon>Cantharellales</taxon>
        <taxon>Ceratobasidiaceae</taxon>
        <taxon>Rhizoctonia</taxon>
    </lineage>
</organism>
<evidence type="ECO:0000256" key="1">
    <source>
        <dbReference type="SAM" id="MobiDB-lite"/>
    </source>
</evidence>
<sequence>MASESSHQNPQSLFSGTQLRDPGLETLMPQHTIDPTPPVQASATGPRDSHRTPAQPGYISYELSSGHDCNTGPTGPSSNRNTNFEIPATGNPRDVSAQSDGDTEMLDANSHFDENTSPTHHHYENPSHIGSLPEDVLGAVPNLFRLLDLVDEHGSGGIVEKVVIDQQSLHRLLNIIQPGSYDSVSKINFRTLDQLSIKPTGVYGSQPEIVEFLRQARLLDQNSANILSRSDTRDDLSSGLGSGLYLVLDPEHHDKGPSKATCIIYWPEDTTWDDQAASSSVRRNRVTFMRYLNKLADQIICLVSSSQARALVWDTSAHNKDLPEDQQENDDDARLFDFEVSKSLEQEEGAVGSPGFTAAVESRILPSTNDRQTWRVRLVPGEQKTALLVVRNEKEQPEEDRFDSNVSTMNLKKMVESKECPIQLGSIEAADLEVLAANGLRSQHKSIFAKYDQCLRELKAERLRAENADRRHIDDHINRDGPKLKAEIQHLVRSSYDGVYPSLALGFDMSHGPEETALLYQRYPDLRKISSEIERKNKLDIVQDREFQFLKGKWPFLKKYLEENSKLSRHEQEDFINDLLNGAVASETHPRTSTQTPSKRFSMNPVNYISNPTSWTIGWNPSNWNSGGWGSSWGSGNRSQGNRDDPSVAPMNTRSNSGFARGKNGGISDPEFFSQLDSMTQKYPSLSVFKQKVQERLGHNLEALEKKVLGERLDGIISMERQRQSRNGSDVRDSIYREEAHRAFEVAVRELREVMPSNSRQVRRVDWIKSIGGQAHGHHYTNSAQYRWGGSVCSTRPAQNRHIIYPLELTEQDSQLCRVDESHVPQPKMDTRHRFEFTLPKGRSVEFIQFVRDKCLVVVSERIRTRIFIEDNVTIQHAVNSTHGKISLSHDSLGGSECKFAFDQTTRLLAIVHGLKEDLKLSIYIFDELFANLRSRGSPISLRSWYSNKPIDLSKACFVTGVEEICLVETSGRMRIFSLVTQQFRTASLQIERPIIDAFSAPDGSCLLVVVPSDGSSHQLLAFHWASFGTNKRGIESAILTSCEGYRVATRFDGRGRVHVVSFDAMSKAITSTILQITQKATEFSFRSDREHSRKKATDTINNSLIDCHLEVWTRFPVVPAVARNTLTAIDRQPRQLIFSSPVELQGVEEYFARMVSTFETTTRKPMGSALTAIQVKRTDIIGRNTAGQISEFKLGSFIVELLCLIPLHLAVTRENRFIPLKDGVWDPVYERSLLGADVPTIVDTLSLGWYESLLQSYMATKPVRVVSSMGEQSVGKSYCLNHFADTSFAGSAMRTTEGVWLSCTPTEDYLLVSLDFEGVHSIERSAQEDALLVLFNTAISNLVLFRNNFAMSRDIAGLFTSFQSSATVLDPNVNRGLFNSTLAIIIKDVTNADSKDIVREFSLKFQGIVEKERDQNFITRLHRGRIQIIPWPVINSPNFYTLFSRLHQRLDQQPFTHGGGGAFLHNLKTLMAKIKTSDWGSMDQNVAAHRAQQLIERLPNALSFGRHEEGPLKNMDADAELETPEFMPSLFVPEFATGNDAESEALAEQSLRALVQACEQMIHTRHQVPDTMFIEGLQTSIYEALDHRLTLVRNWVNVNIERFPQGNQDIRNLTNKLDAASLGMRNAVRHSGEHSCGTNHQCVLDCEVSEEHSQREPCGLPAGHGGRHMCDVKTHSCGMECHLSGKGGCAQSCIKIMTEIMCALLEHTSVGSPAISEMRGKGTTEWCLVAPGHAPHPGMNHTNDMLVITPALVLSNAPYVDVCAVIRIISTDWLLCEEDGICQIETRPSAIQEQFSGRHESFMYTRFTQVARQLSCVIPIPPGELSHDGVHVHDTGDNPFHYCDARCPNCEYVCGLPFGHGQQLHDTSHGSMITTQWVLQSDKDDVDPVYELQGRKFGSGDEGAPMLCNLVCAAQGRHAHIDYCRDPGNCSNTDCEHITERMHPDPNREKDWISHATFWARSDPYPQEEQNEFSKCDVLCAGPEHEASATAQANPSYCILPIFHAPEAQQPAPPTGHVSIDGHAFDCQNPSRMNQAYHILFVIDSSGSMYGGDRRPLPDTPISTRLISESNNRYGAVLSALHGFWLSREVVACSTATQARQDAYSVITFASSATTRVQNDFMSTTDQLISHLLPQRSGGTNFHAALKEAQSLIENHWSSDRSPVIIFLSDGECNIGDNAVYDLCHLCVRLGKALAFHSVSFGQDRCSASLRRMADIAHEVYASAPQDVLSAARGNPCAYTNAIDTIQLADTFLGIASSLQKPRASLMNQHGSGGRRAIY</sequence>
<dbReference type="GO" id="GO:0003924">
    <property type="term" value="F:GTPase activity"/>
    <property type="evidence" value="ECO:0007669"/>
    <property type="project" value="InterPro"/>
</dbReference>
<feature type="compositionally biased region" description="Polar residues" evidence="1">
    <location>
        <begin position="1"/>
        <end position="18"/>
    </location>
</feature>
<name>A0A8H7HHT4_9AGAM</name>